<accession>A0A084WRN4</accession>
<evidence type="ECO:0000313" key="4">
    <source>
        <dbReference type="Proteomes" id="UP000030765"/>
    </source>
</evidence>
<keyword evidence="4" id="KW-1185">Reference proteome</keyword>
<keyword evidence="1" id="KW-0732">Signal</keyword>
<evidence type="ECO:0000313" key="2">
    <source>
        <dbReference type="EMBL" id="KFB52878.1"/>
    </source>
</evidence>
<reference evidence="3" key="2">
    <citation type="submission" date="2020-05" db="UniProtKB">
        <authorList>
            <consortium name="EnsemblMetazoa"/>
        </authorList>
    </citation>
    <scope>IDENTIFICATION</scope>
</reference>
<dbReference type="Proteomes" id="UP000030765">
    <property type="component" value="Unassembled WGS sequence"/>
</dbReference>
<feature type="signal peptide" evidence="1">
    <location>
        <begin position="1"/>
        <end position="24"/>
    </location>
</feature>
<feature type="chain" id="PRO_5001785358" evidence="1">
    <location>
        <begin position="25"/>
        <end position="117"/>
    </location>
</feature>
<dbReference type="EnsemblMetazoa" id="ASIC021153-RA">
    <property type="protein sequence ID" value="ASIC021153-PA"/>
    <property type="gene ID" value="ASIC021153"/>
</dbReference>
<name>A0A084WRN4_ANOSI</name>
<dbReference type="VEuPathDB" id="VectorBase:ASIS020350"/>
<dbReference type="AlphaFoldDB" id="A0A084WRN4"/>
<dbReference type="OMA" id="GVYYSYY"/>
<evidence type="ECO:0000313" key="3">
    <source>
        <dbReference type="EnsemblMetazoa" id="ASIC021153-PA"/>
    </source>
</evidence>
<dbReference type="EMBL" id="ATLV01026173">
    <property type="status" value="NOT_ANNOTATED_CDS"/>
    <property type="molecule type" value="Genomic_DNA"/>
</dbReference>
<protein>
    <submittedName>
        <fullName evidence="2">AGAP006977-PA-like protein</fullName>
    </submittedName>
</protein>
<proteinExistence type="predicted"/>
<evidence type="ECO:0000256" key="1">
    <source>
        <dbReference type="SAM" id="SignalP"/>
    </source>
</evidence>
<dbReference type="OrthoDB" id="7741671at2759"/>
<organism evidence="3 4">
    <name type="scientific">Anopheles sinensis</name>
    <name type="common">Mosquito</name>
    <dbReference type="NCBI Taxonomy" id="74873"/>
    <lineage>
        <taxon>Eukaryota</taxon>
        <taxon>Metazoa</taxon>
        <taxon>Ecdysozoa</taxon>
        <taxon>Arthropoda</taxon>
        <taxon>Hexapoda</taxon>
        <taxon>Insecta</taxon>
        <taxon>Pterygota</taxon>
        <taxon>Neoptera</taxon>
        <taxon>Endopterygota</taxon>
        <taxon>Diptera</taxon>
        <taxon>Nematocera</taxon>
        <taxon>Culicoidea</taxon>
        <taxon>Culicidae</taxon>
        <taxon>Anophelinae</taxon>
        <taxon>Anopheles</taxon>
    </lineage>
</organism>
<dbReference type="EMBL" id="KE525407">
    <property type="protein sequence ID" value="KFB52878.1"/>
    <property type="molecule type" value="Genomic_DNA"/>
</dbReference>
<gene>
    <name evidence="2" type="ORF">ZHAS_00021153</name>
</gene>
<sequence length="117" mass="14597">MAYFRRRLCMLIYLLCIWCRLGHLQPVEQRMVSMEPSDSTEQIPAIYKTPPQTPVKILRETGPITEQDSMKAPDDMQQSESYTYSYYRPLYYPGVYYSYYPRYRWYRPYYYYNWWYY</sequence>
<reference evidence="2 4" key="1">
    <citation type="journal article" date="2014" name="BMC Genomics">
        <title>Genome sequence of Anopheles sinensis provides insight into genetics basis of mosquito competence for malaria parasites.</title>
        <authorList>
            <person name="Zhou D."/>
            <person name="Zhang D."/>
            <person name="Ding G."/>
            <person name="Shi L."/>
            <person name="Hou Q."/>
            <person name="Ye Y."/>
            <person name="Xu Y."/>
            <person name="Zhou H."/>
            <person name="Xiong C."/>
            <person name="Li S."/>
            <person name="Yu J."/>
            <person name="Hong S."/>
            <person name="Yu X."/>
            <person name="Zou P."/>
            <person name="Chen C."/>
            <person name="Chang X."/>
            <person name="Wang W."/>
            <person name="Lv Y."/>
            <person name="Sun Y."/>
            <person name="Ma L."/>
            <person name="Shen B."/>
            <person name="Zhu C."/>
        </authorList>
    </citation>
    <scope>NUCLEOTIDE SEQUENCE [LARGE SCALE GENOMIC DNA]</scope>
</reference>
<dbReference type="VEuPathDB" id="VectorBase:ASIC021153"/>